<evidence type="ECO:0000313" key="1">
    <source>
        <dbReference type="Proteomes" id="UP000050640"/>
    </source>
</evidence>
<name>A0A0R3RIR5_9BILA</name>
<dbReference type="WBParaSite" id="EEL_0000137301-mRNA-1">
    <property type="protein sequence ID" value="EEL_0000137301-mRNA-1"/>
    <property type="gene ID" value="EEL_0000137301"/>
</dbReference>
<dbReference type="AlphaFoldDB" id="A0A0R3RIR5"/>
<reference evidence="2" key="1">
    <citation type="submission" date="2017-02" db="UniProtKB">
        <authorList>
            <consortium name="WormBaseParasite"/>
        </authorList>
    </citation>
    <scope>IDENTIFICATION</scope>
</reference>
<proteinExistence type="predicted"/>
<sequence>MGYSSLRSSRRCISFFLQILSISEIMKLSYSGANNEQRYSLAMSGVPSTASKFAFRLTFIYQVLQEGKLWVDEP</sequence>
<organism evidence="1 2">
    <name type="scientific">Elaeophora elaphi</name>
    <dbReference type="NCBI Taxonomy" id="1147741"/>
    <lineage>
        <taxon>Eukaryota</taxon>
        <taxon>Metazoa</taxon>
        <taxon>Ecdysozoa</taxon>
        <taxon>Nematoda</taxon>
        <taxon>Chromadorea</taxon>
        <taxon>Rhabditida</taxon>
        <taxon>Spirurina</taxon>
        <taxon>Spiruromorpha</taxon>
        <taxon>Filarioidea</taxon>
        <taxon>Onchocercidae</taxon>
        <taxon>Elaeophora</taxon>
    </lineage>
</organism>
<keyword evidence="1" id="KW-1185">Reference proteome</keyword>
<accession>A0A0R3RIR5</accession>
<dbReference type="Proteomes" id="UP000050640">
    <property type="component" value="Unplaced"/>
</dbReference>
<protein>
    <submittedName>
        <fullName evidence="2">Secreted protein</fullName>
    </submittedName>
</protein>
<evidence type="ECO:0000313" key="2">
    <source>
        <dbReference type="WBParaSite" id="EEL_0000137301-mRNA-1"/>
    </source>
</evidence>